<proteinExistence type="predicted"/>
<dbReference type="AlphaFoldDB" id="K0S149"/>
<keyword evidence="2" id="KW-1185">Reference proteome</keyword>
<comment type="caution">
    <text evidence="1">The sequence shown here is derived from an EMBL/GenBank/DDBJ whole genome shotgun (WGS) entry which is preliminary data.</text>
</comment>
<evidence type="ECO:0000313" key="2">
    <source>
        <dbReference type="Proteomes" id="UP000266841"/>
    </source>
</evidence>
<sequence length="61" mass="6534">CRRLAAGWAGGRVRSVCSAAADCRRGGREDRIRAVRAAVPDEILADRRAAAVADREDAPIM</sequence>
<accession>K0S149</accession>
<reference evidence="1 2" key="1">
    <citation type="journal article" date="2012" name="Genome Biol.">
        <title>Genome and low-iron response of an oceanic diatom adapted to chronic iron limitation.</title>
        <authorList>
            <person name="Lommer M."/>
            <person name="Specht M."/>
            <person name="Roy A.S."/>
            <person name="Kraemer L."/>
            <person name="Andreson R."/>
            <person name="Gutowska M.A."/>
            <person name="Wolf J."/>
            <person name="Bergner S.V."/>
            <person name="Schilhabel M.B."/>
            <person name="Klostermeier U.C."/>
            <person name="Beiko R.G."/>
            <person name="Rosenstiel P."/>
            <person name="Hippler M."/>
            <person name="Laroche J."/>
        </authorList>
    </citation>
    <scope>NUCLEOTIDE SEQUENCE [LARGE SCALE GENOMIC DNA]</scope>
    <source>
        <strain evidence="1 2">CCMP1005</strain>
    </source>
</reference>
<feature type="non-terminal residue" evidence="1">
    <location>
        <position position="1"/>
    </location>
</feature>
<name>K0S149_THAOC</name>
<dbReference type="EMBL" id="AGNL01023793">
    <property type="protein sequence ID" value="EJK59030.1"/>
    <property type="molecule type" value="Genomic_DNA"/>
</dbReference>
<evidence type="ECO:0000313" key="1">
    <source>
        <dbReference type="EMBL" id="EJK59030.1"/>
    </source>
</evidence>
<gene>
    <name evidence="1" type="ORF">THAOC_20802</name>
</gene>
<dbReference type="Proteomes" id="UP000266841">
    <property type="component" value="Unassembled WGS sequence"/>
</dbReference>
<protein>
    <submittedName>
        <fullName evidence="1">Uncharacterized protein</fullName>
    </submittedName>
</protein>
<organism evidence="1 2">
    <name type="scientific">Thalassiosira oceanica</name>
    <name type="common">Marine diatom</name>
    <dbReference type="NCBI Taxonomy" id="159749"/>
    <lineage>
        <taxon>Eukaryota</taxon>
        <taxon>Sar</taxon>
        <taxon>Stramenopiles</taxon>
        <taxon>Ochrophyta</taxon>
        <taxon>Bacillariophyta</taxon>
        <taxon>Coscinodiscophyceae</taxon>
        <taxon>Thalassiosirophycidae</taxon>
        <taxon>Thalassiosirales</taxon>
        <taxon>Thalassiosiraceae</taxon>
        <taxon>Thalassiosira</taxon>
    </lineage>
</organism>